<reference evidence="13 14" key="1">
    <citation type="submission" date="2020-10" db="EMBL/GenBank/DDBJ databases">
        <title>Campylobacter and Helicobacter PacBio genomes.</title>
        <authorList>
            <person name="Lane C."/>
        </authorList>
    </citation>
    <scope>NUCLEOTIDE SEQUENCE [LARGE SCALE GENOMIC DNA]</scope>
    <source>
        <strain evidence="13 14">2016D-0077</strain>
    </source>
</reference>
<evidence type="ECO:0000256" key="12">
    <source>
        <dbReference type="SAM" id="Phobius"/>
    </source>
</evidence>
<dbReference type="GO" id="GO:0046872">
    <property type="term" value="F:metal ion binding"/>
    <property type="evidence" value="ECO:0007669"/>
    <property type="project" value="UniProtKB-KW"/>
</dbReference>
<dbReference type="AlphaFoldDB" id="A0A7M1LHV2"/>
<evidence type="ECO:0000313" key="14">
    <source>
        <dbReference type="Proteomes" id="UP000594749"/>
    </source>
</evidence>
<keyword evidence="14" id="KW-1185">Reference proteome</keyword>
<evidence type="ECO:0000256" key="2">
    <source>
        <dbReference type="ARBA" id="ARBA00007543"/>
    </source>
</evidence>
<evidence type="ECO:0000256" key="5">
    <source>
        <dbReference type="ARBA" id="ARBA00022617"/>
    </source>
</evidence>
<feature type="transmembrane region" description="Helical" evidence="12">
    <location>
        <begin position="6"/>
        <end position="33"/>
    </location>
</feature>
<keyword evidence="10" id="KW-0408">Iron</keyword>
<evidence type="ECO:0000256" key="3">
    <source>
        <dbReference type="ARBA" id="ARBA00022448"/>
    </source>
</evidence>
<keyword evidence="6 12" id="KW-0812">Transmembrane</keyword>
<dbReference type="GO" id="GO:0019646">
    <property type="term" value="P:aerobic electron transport chain"/>
    <property type="evidence" value="ECO:0007669"/>
    <property type="project" value="TreeGrafter"/>
</dbReference>
<feature type="transmembrane region" description="Helical" evidence="12">
    <location>
        <begin position="207"/>
        <end position="223"/>
    </location>
</feature>
<dbReference type="RefSeq" id="WP_025802149.1">
    <property type="nucleotide sequence ID" value="NZ_CP053842.1"/>
</dbReference>
<keyword evidence="7" id="KW-0479">Metal-binding</keyword>
<dbReference type="InterPro" id="IPR003317">
    <property type="entry name" value="Cyt-d_oxidase_su2"/>
</dbReference>
<dbReference type="GO" id="GO:0070069">
    <property type="term" value="C:cytochrome complex"/>
    <property type="evidence" value="ECO:0007669"/>
    <property type="project" value="TreeGrafter"/>
</dbReference>
<evidence type="ECO:0000256" key="8">
    <source>
        <dbReference type="ARBA" id="ARBA00022982"/>
    </source>
</evidence>
<evidence type="ECO:0000256" key="4">
    <source>
        <dbReference type="ARBA" id="ARBA00022475"/>
    </source>
</evidence>
<feature type="transmembrane region" description="Helical" evidence="12">
    <location>
        <begin position="54"/>
        <end position="74"/>
    </location>
</feature>
<gene>
    <name evidence="13" type="ORF">IMC76_03685</name>
</gene>
<name>A0A7M1LHV2_9BACT</name>
<comment type="subcellular location">
    <subcellularLocation>
        <location evidence="1">Cell membrane</location>
        <topology evidence="1">Multi-pass membrane protein</topology>
    </subcellularLocation>
</comment>
<comment type="similarity">
    <text evidence="2">Belongs to the cytochrome ubiquinol oxidase subunit 2 family.</text>
</comment>
<feature type="transmembrane region" description="Helical" evidence="12">
    <location>
        <begin position="80"/>
        <end position="101"/>
    </location>
</feature>
<evidence type="ECO:0000256" key="10">
    <source>
        <dbReference type="ARBA" id="ARBA00023004"/>
    </source>
</evidence>
<keyword evidence="9 12" id="KW-1133">Transmembrane helix</keyword>
<dbReference type="PANTHER" id="PTHR43141">
    <property type="entry name" value="CYTOCHROME BD2 SUBUNIT II"/>
    <property type="match status" value="1"/>
</dbReference>
<evidence type="ECO:0000256" key="1">
    <source>
        <dbReference type="ARBA" id="ARBA00004651"/>
    </source>
</evidence>
<evidence type="ECO:0000256" key="11">
    <source>
        <dbReference type="ARBA" id="ARBA00023136"/>
    </source>
</evidence>
<feature type="transmembrane region" description="Helical" evidence="12">
    <location>
        <begin position="246"/>
        <end position="267"/>
    </location>
</feature>
<dbReference type="PANTHER" id="PTHR43141:SF5">
    <property type="entry name" value="CYTOCHROME BD-I UBIQUINOL OXIDASE SUBUNIT 2"/>
    <property type="match status" value="1"/>
</dbReference>
<feature type="transmembrane region" description="Helical" evidence="12">
    <location>
        <begin position="113"/>
        <end position="137"/>
    </location>
</feature>
<keyword evidence="11 12" id="KW-0472">Membrane</keyword>
<feature type="transmembrane region" description="Helical" evidence="12">
    <location>
        <begin position="329"/>
        <end position="348"/>
    </location>
</feature>
<keyword evidence="5" id="KW-0349">Heme</keyword>
<dbReference type="GO" id="GO:0005886">
    <property type="term" value="C:plasma membrane"/>
    <property type="evidence" value="ECO:0007669"/>
    <property type="project" value="UniProtKB-SubCell"/>
</dbReference>
<accession>A0A7M1LHV2</accession>
<keyword evidence="3" id="KW-0813">Transport</keyword>
<dbReference type="Proteomes" id="UP000594749">
    <property type="component" value="Chromosome"/>
</dbReference>
<evidence type="ECO:0000313" key="13">
    <source>
        <dbReference type="EMBL" id="QOQ87911.1"/>
    </source>
</evidence>
<keyword evidence="8" id="KW-0249">Electron transport</keyword>
<keyword evidence="4" id="KW-1003">Cell membrane</keyword>
<feature type="transmembrane region" description="Helical" evidence="12">
    <location>
        <begin position="279"/>
        <end position="299"/>
    </location>
</feature>
<evidence type="ECO:0000256" key="7">
    <source>
        <dbReference type="ARBA" id="ARBA00022723"/>
    </source>
</evidence>
<evidence type="ECO:0000256" key="9">
    <source>
        <dbReference type="ARBA" id="ARBA00022989"/>
    </source>
</evidence>
<dbReference type="OrthoDB" id="9776710at2"/>
<proteinExistence type="inferred from homology"/>
<dbReference type="EMBL" id="CP063078">
    <property type="protein sequence ID" value="QOQ87911.1"/>
    <property type="molecule type" value="Genomic_DNA"/>
</dbReference>
<dbReference type="GO" id="GO:0009055">
    <property type="term" value="F:electron transfer activity"/>
    <property type="evidence" value="ECO:0007669"/>
    <property type="project" value="TreeGrafter"/>
</dbReference>
<organism evidence="13 14">
    <name type="scientific">Campylobacter corcagiensis</name>
    <dbReference type="NCBI Taxonomy" id="1448857"/>
    <lineage>
        <taxon>Bacteria</taxon>
        <taxon>Pseudomonadati</taxon>
        <taxon>Campylobacterota</taxon>
        <taxon>Epsilonproteobacteria</taxon>
        <taxon>Campylobacterales</taxon>
        <taxon>Campylobacteraceae</taxon>
        <taxon>Campylobacter</taxon>
    </lineage>
</organism>
<protein>
    <submittedName>
        <fullName evidence="13">Cytochrome d ubiquinol oxidase subunit II</fullName>
    </submittedName>
</protein>
<dbReference type="Pfam" id="PF02322">
    <property type="entry name" value="Cyt_bd_oxida_II"/>
    <property type="match status" value="1"/>
</dbReference>
<sequence>MYEALQIYWWCLISLIGGLFVFMMFVQGIQTLTIEVNKEQKELMINSAGKKWELTFTTLVMFGGACFAAFPLFYATSFGGAYWVWMAILFCFIVQAVSYKYRNKPNNFLSQKTYDAFLFINGSLGVILIGIAVSTFFSGSEFRLNSSNFVSWDSGLRGLEALKNPLNLLLGIALYFQARTGGRLYLINHINESDLRIKLRAGLKKDALLFVLFVVAFLAWILLKDGYAISQNGIIVVESFKYTKNFIQMPLVLIILLVGLILTLFGIYKGVFTDSIKGIFPYGLGVTLVVMSVFLVSGLNKTSFYPSYTDLQSSLTIYNASSSYYTLKVMFFVSLWAPVVLGYIAYVWKLMDNKKLTSEDAKEDEY</sequence>
<dbReference type="GO" id="GO:0016682">
    <property type="term" value="F:oxidoreductase activity, acting on diphenols and related substances as donors, oxygen as acceptor"/>
    <property type="evidence" value="ECO:0007669"/>
    <property type="project" value="TreeGrafter"/>
</dbReference>
<evidence type="ECO:0000256" key="6">
    <source>
        <dbReference type="ARBA" id="ARBA00022692"/>
    </source>
</evidence>